<comment type="pathway">
    <text evidence="2">Lipid metabolism; fatty acid beta-oxidation.</text>
</comment>
<organism evidence="6 7">
    <name type="scientific">Exophiala oligosperma</name>
    <dbReference type="NCBI Taxonomy" id="215243"/>
    <lineage>
        <taxon>Eukaryota</taxon>
        <taxon>Fungi</taxon>
        <taxon>Dikarya</taxon>
        <taxon>Ascomycota</taxon>
        <taxon>Pezizomycotina</taxon>
        <taxon>Eurotiomycetes</taxon>
        <taxon>Chaetothyriomycetidae</taxon>
        <taxon>Chaetothyriales</taxon>
        <taxon>Herpotrichiellaceae</taxon>
        <taxon>Exophiala</taxon>
    </lineage>
</organism>
<evidence type="ECO:0008006" key="8">
    <source>
        <dbReference type="Google" id="ProtNLM"/>
    </source>
</evidence>
<sequence>MVNKPFRSFSFLSSFLRHFGVQFDPAEDYSLPDKVLKSSSPLVPSSSRMASTGKYKYTDIIFEIKGKVGIIKLNRPKSLNAFGGRLLIDVISALRELNEHPETVFTVITGEGRFFSSGADVKATISRKDPEYANPAEKKVATVAGFANALELVRSMVDHKKVLVLALNGPAVGGGAAWFEGQADIVLAAEGAYLQVPFSALGLVPEFGSATAFAHSMGVHRANDFLMFGRKLTVEELEKYGMVNRILPKENFHQKVLEFLEGQLEVNDGKSMMEMKRLQNIPLRRDRLMALYDALDALAERITENAHKKRFAEKNAELNAKSKGKPKL</sequence>
<dbReference type="RefSeq" id="XP_016261717.1">
    <property type="nucleotide sequence ID" value="XM_016408237.1"/>
</dbReference>
<dbReference type="GeneID" id="27359125"/>
<dbReference type="InterPro" id="IPR051053">
    <property type="entry name" value="ECH/Chromodomain_protein"/>
</dbReference>
<name>A0A0D2ANL2_9EURO</name>
<dbReference type="RefSeq" id="XP_016261716.1">
    <property type="nucleotide sequence ID" value="XM_016408236.1"/>
</dbReference>
<evidence type="ECO:0000313" key="7">
    <source>
        <dbReference type="Proteomes" id="UP000053342"/>
    </source>
</evidence>
<proteinExistence type="inferred from homology"/>
<dbReference type="OrthoDB" id="448450at2759"/>
<dbReference type="InterPro" id="IPR001753">
    <property type="entry name" value="Enoyl-CoA_hydra/iso"/>
</dbReference>
<dbReference type="InterPro" id="IPR029045">
    <property type="entry name" value="ClpP/crotonase-like_dom_sf"/>
</dbReference>
<evidence type="ECO:0000256" key="1">
    <source>
        <dbReference type="ARBA" id="ARBA00004275"/>
    </source>
</evidence>
<protein>
    <recommendedName>
        <fullName evidence="8">Enoyl-CoA hydratase</fullName>
    </recommendedName>
</protein>
<keyword evidence="5" id="KW-0413">Isomerase</keyword>
<dbReference type="CDD" id="cd06558">
    <property type="entry name" value="crotonase-like"/>
    <property type="match status" value="1"/>
</dbReference>
<keyword evidence="7" id="KW-1185">Reference proteome</keyword>
<dbReference type="Proteomes" id="UP000053342">
    <property type="component" value="Unassembled WGS sequence"/>
</dbReference>
<reference evidence="6 7" key="1">
    <citation type="submission" date="2015-01" db="EMBL/GenBank/DDBJ databases">
        <title>The Genome Sequence of Exophiala oligosperma CBS72588.</title>
        <authorList>
            <consortium name="The Broad Institute Genomics Platform"/>
            <person name="Cuomo C."/>
            <person name="de Hoog S."/>
            <person name="Gorbushina A."/>
            <person name="Stielow B."/>
            <person name="Teixiera M."/>
            <person name="Abouelleil A."/>
            <person name="Chapman S.B."/>
            <person name="Priest M."/>
            <person name="Young S.K."/>
            <person name="Wortman J."/>
            <person name="Nusbaum C."/>
            <person name="Birren B."/>
        </authorList>
    </citation>
    <scope>NUCLEOTIDE SEQUENCE [LARGE SCALE GENOMIC DNA]</scope>
    <source>
        <strain evidence="6 7">CBS 72588</strain>
    </source>
</reference>
<dbReference type="GO" id="GO:0005782">
    <property type="term" value="C:peroxisomal matrix"/>
    <property type="evidence" value="ECO:0007669"/>
    <property type="project" value="TreeGrafter"/>
</dbReference>
<dbReference type="Gene3D" id="3.90.226.10">
    <property type="entry name" value="2-enoyl-CoA Hydratase, Chain A, domain 1"/>
    <property type="match status" value="1"/>
</dbReference>
<dbReference type="PANTHER" id="PTHR43684:SF3">
    <property type="entry name" value="PEROXISOMAL D3,D2-ENOYL-COA ISOMERASE"/>
    <property type="match status" value="1"/>
</dbReference>
<accession>A0A0D2ANL2</accession>
<dbReference type="EMBL" id="KN847337">
    <property type="protein sequence ID" value="KIW41500.1"/>
    <property type="molecule type" value="Genomic_DNA"/>
</dbReference>
<dbReference type="HOGENOM" id="CLU_009834_6_0_1"/>
<dbReference type="STRING" id="215243.A0A0D2ANL2"/>
<evidence type="ECO:0000256" key="5">
    <source>
        <dbReference type="ARBA" id="ARBA00023235"/>
    </source>
</evidence>
<evidence type="ECO:0000256" key="3">
    <source>
        <dbReference type="ARBA" id="ARBA00005254"/>
    </source>
</evidence>
<dbReference type="FunFam" id="3.90.226.10:FF:000048">
    <property type="entry name" value="3,2-trans-enoyl-CoA isomerase"/>
    <property type="match status" value="1"/>
</dbReference>
<evidence type="ECO:0000313" key="6">
    <source>
        <dbReference type="EMBL" id="KIW41501.1"/>
    </source>
</evidence>
<evidence type="ECO:0000256" key="2">
    <source>
        <dbReference type="ARBA" id="ARBA00005005"/>
    </source>
</evidence>
<keyword evidence="4" id="KW-0576">Peroxisome</keyword>
<dbReference type="AlphaFoldDB" id="A0A0D2ANL2"/>
<dbReference type="EMBL" id="KN847337">
    <property type="protein sequence ID" value="KIW41501.1"/>
    <property type="molecule type" value="Genomic_DNA"/>
</dbReference>
<dbReference type="GO" id="GO:0006635">
    <property type="term" value="P:fatty acid beta-oxidation"/>
    <property type="evidence" value="ECO:0007669"/>
    <property type="project" value="TreeGrafter"/>
</dbReference>
<dbReference type="VEuPathDB" id="FungiDB:PV06_07051"/>
<evidence type="ECO:0000256" key="4">
    <source>
        <dbReference type="ARBA" id="ARBA00023140"/>
    </source>
</evidence>
<gene>
    <name evidence="6" type="ORF">PV06_07051</name>
</gene>
<dbReference type="SUPFAM" id="SSF52096">
    <property type="entry name" value="ClpP/crotonase"/>
    <property type="match status" value="1"/>
</dbReference>
<dbReference type="GO" id="GO:0016853">
    <property type="term" value="F:isomerase activity"/>
    <property type="evidence" value="ECO:0007669"/>
    <property type="project" value="UniProtKB-KW"/>
</dbReference>
<dbReference type="Pfam" id="PF00378">
    <property type="entry name" value="ECH_1"/>
    <property type="match status" value="1"/>
</dbReference>
<dbReference type="PANTHER" id="PTHR43684">
    <property type="match status" value="1"/>
</dbReference>
<comment type="similarity">
    <text evidence="3">Belongs to the enoyl-CoA hydratase/isomerase family.</text>
</comment>
<comment type="subcellular location">
    <subcellularLocation>
        <location evidence="1">Peroxisome</location>
    </subcellularLocation>
</comment>